<name>A0A8U0V005_MUSPF</name>
<sequence>MTPQSETGRGRRPPCPRPSPESSAPGGTCETPLRGPRNPSGLTHPPPPSRRSLSAAPPLRAAGTSGARTSSREDLAAGARGAGARGAGARGAGARGAGARGAGARGCSRGRRNACRRDFGPYSFSLPCPFSMENIALANWFTCTSVAQNQEEKGRMPRCFLRRQRN</sequence>
<protein>
    <submittedName>
        <fullName evidence="3">Translation initiation factor IF-2-like</fullName>
    </submittedName>
</protein>
<evidence type="ECO:0000256" key="1">
    <source>
        <dbReference type="SAM" id="MobiDB-lite"/>
    </source>
</evidence>
<gene>
    <name evidence="3" type="primary">LOC101685242</name>
</gene>
<feature type="compositionally biased region" description="Gly residues" evidence="1">
    <location>
        <begin position="80"/>
        <end position="104"/>
    </location>
</feature>
<dbReference type="AlphaFoldDB" id="A0A8U0V005"/>
<feature type="region of interest" description="Disordered" evidence="1">
    <location>
        <begin position="1"/>
        <end position="110"/>
    </location>
</feature>
<dbReference type="Proteomes" id="UP000000715">
    <property type="component" value="Unplaced"/>
</dbReference>
<accession>A0A8U0V005</accession>
<dbReference type="GeneID" id="101685242"/>
<proteinExistence type="predicted"/>
<reference evidence="3" key="1">
    <citation type="submission" date="2025-08" db="UniProtKB">
        <authorList>
            <consortium name="RefSeq"/>
        </authorList>
    </citation>
    <scope>IDENTIFICATION</scope>
    <source>
        <tissue evidence="3">Brain</tissue>
    </source>
</reference>
<feature type="compositionally biased region" description="Low complexity" evidence="1">
    <location>
        <begin position="50"/>
        <end position="62"/>
    </location>
</feature>
<keyword evidence="2" id="KW-1185">Reference proteome</keyword>
<dbReference type="RefSeq" id="XP_044933054.1">
    <property type="nucleotide sequence ID" value="XM_045077119.1"/>
</dbReference>
<organism evidence="2 3">
    <name type="scientific">Mustela putorius furo</name>
    <name type="common">European domestic ferret</name>
    <name type="synonym">Mustela furo</name>
    <dbReference type="NCBI Taxonomy" id="9669"/>
    <lineage>
        <taxon>Eukaryota</taxon>
        <taxon>Metazoa</taxon>
        <taxon>Chordata</taxon>
        <taxon>Craniata</taxon>
        <taxon>Vertebrata</taxon>
        <taxon>Euteleostomi</taxon>
        <taxon>Mammalia</taxon>
        <taxon>Eutheria</taxon>
        <taxon>Laurasiatheria</taxon>
        <taxon>Carnivora</taxon>
        <taxon>Caniformia</taxon>
        <taxon>Musteloidea</taxon>
        <taxon>Mustelidae</taxon>
        <taxon>Mustelinae</taxon>
        <taxon>Mustela</taxon>
    </lineage>
</organism>
<evidence type="ECO:0000313" key="2">
    <source>
        <dbReference type="Proteomes" id="UP000000715"/>
    </source>
</evidence>
<evidence type="ECO:0000313" key="3">
    <source>
        <dbReference type="RefSeq" id="XP_044933054.1"/>
    </source>
</evidence>